<reference evidence="1 2" key="1">
    <citation type="submission" date="2021-06" db="EMBL/GenBank/DDBJ databases">
        <title>A haploid diamondback moth (Plutella xylostella L.) genome assembly resolves 31 chromosomes and identifies a diamide resistance mutation.</title>
        <authorList>
            <person name="Ward C.M."/>
            <person name="Perry K.D."/>
            <person name="Baker G."/>
            <person name="Powis K."/>
            <person name="Heckel D.G."/>
            <person name="Baxter S.W."/>
        </authorList>
    </citation>
    <scope>NUCLEOTIDE SEQUENCE [LARGE SCALE GENOMIC DNA]</scope>
    <source>
        <strain evidence="1 2">LV</strain>
        <tissue evidence="1">Single pupa</tissue>
    </source>
</reference>
<dbReference type="Proteomes" id="UP000823941">
    <property type="component" value="Chromosome 15"/>
</dbReference>
<gene>
    <name evidence="1" type="ORF">JYU34_010951</name>
</gene>
<sequence length="63" mass="6606">MSERARGAAAATLAVMTMRHDDVNQEVAHQRVVAVLAAAEAEAVQASVACGNVNTGCRRRENA</sequence>
<name>A0ABQ7QFR6_PLUXY</name>
<comment type="caution">
    <text evidence="1">The sequence shown here is derived from an EMBL/GenBank/DDBJ whole genome shotgun (WGS) entry which is preliminary data.</text>
</comment>
<accession>A0ABQ7QFR6</accession>
<organism evidence="1 2">
    <name type="scientific">Plutella xylostella</name>
    <name type="common">Diamondback moth</name>
    <name type="synonym">Plutella maculipennis</name>
    <dbReference type="NCBI Taxonomy" id="51655"/>
    <lineage>
        <taxon>Eukaryota</taxon>
        <taxon>Metazoa</taxon>
        <taxon>Ecdysozoa</taxon>
        <taxon>Arthropoda</taxon>
        <taxon>Hexapoda</taxon>
        <taxon>Insecta</taxon>
        <taxon>Pterygota</taxon>
        <taxon>Neoptera</taxon>
        <taxon>Endopterygota</taxon>
        <taxon>Lepidoptera</taxon>
        <taxon>Glossata</taxon>
        <taxon>Ditrysia</taxon>
        <taxon>Yponomeutoidea</taxon>
        <taxon>Plutellidae</taxon>
        <taxon>Plutella</taxon>
    </lineage>
</organism>
<dbReference type="EMBL" id="JAHIBW010000015">
    <property type="protein sequence ID" value="KAG7304027.1"/>
    <property type="molecule type" value="Genomic_DNA"/>
</dbReference>
<proteinExistence type="predicted"/>
<evidence type="ECO:0000313" key="1">
    <source>
        <dbReference type="EMBL" id="KAG7304027.1"/>
    </source>
</evidence>
<protein>
    <submittedName>
        <fullName evidence="1">Uncharacterized protein</fullName>
    </submittedName>
</protein>
<evidence type="ECO:0000313" key="2">
    <source>
        <dbReference type="Proteomes" id="UP000823941"/>
    </source>
</evidence>
<keyword evidence="2" id="KW-1185">Reference proteome</keyword>